<name>A0A162CFS9_9CRUS</name>
<reference evidence="1 2" key="1">
    <citation type="submission" date="2016-03" db="EMBL/GenBank/DDBJ databases">
        <title>EvidentialGene: Evidence-directed Construction of Genes on Genomes.</title>
        <authorList>
            <person name="Gilbert D.G."/>
            <person name="Choi J.-H."/>
            <person name="Mockaitis K."/>
            <person name="Colbourne J."/>
            <person name="Pfrender M."/>
        </authorList>
    </citation>
    <scope>NUCLEOTIDE SEQUENCE [LARGE SCALE GENOMIC DNA]</scope>
    <source>
        <strain evidence="1 2">Xinb3</strain>
        <tissue evidence="1">Complete organism</tissue>
    </source>
</reference>
<comment type="caution">
    <text evidence="1">The sequence shown here is derived from an EMBL/GenBank/DDBJ whole genome shotgun (WGS) entry which is preliminary data.</text>
</comment>
<feature type="non-terminal residue" evidence="1">
    <location>
        <position position="1"/>
    </location>
</feature>
<accession>A0A162CFS9</accession>
<gene>
    <name evidence="1" type="ORF">APZ42_019126</name>
</gene>
<evidence type="ECO:0000313" key="2">
    <source>
        <dbReference type="Proteomes" id="UP000076858"/>
    </source>
</evidence>
<dbReference type="AlphaFoldDB" id="A0A162CFS9"/>
<keyword evidence="2" id="KW-1185">Reference proteome</keyword>
<dbReference type="Proteomes" id="UP000076858">
    <property type="component" value="Unassembled WGS sequence"/>
</dbReference>
<protein>
    <submittedName>
        <fullName evidence="1">Uncharacterized protein</fullName>
    </submittedName>
</protein>
<proteinExistence type="predicted"/>
<evidence type="ECO:0000313" key="1">
    <source>
        <dbReference type="EMBL" id="KZS15332.1"/>
    </source>
</evidence>
<organism evidence="1 2">
    <name type="scientific">Daphnia magna</name>
    <dbReference type="NCBI Taxonomy" id="35525"/>
    <lineage>
        <taxon>Eukaryota</taxon>
        <taxon>Metazoa</taxon>
        <taxon>Ecdysozoa</taxon>
        <taxon>Arthropoda</taxon>
        <taxon>Crustacea</taxon>
        <taxon>Branchiopoda</taxon>
        <taxon>Diplostraca</taxon>
        <taxon>Cladocera</taxon>
        <taxon>Anomopoda</taxon>
        <taxon>Daphniidae</taxon>
        <taxon>Daphnia</taxon>
    </lineage>
</organism>
<sequence>RLPDWCQSCGQVRARRATRISNRLLNDVPYLNENIKSPVCIQRSYEFTIGKRGHPSEHLKDEIKIYEIDSNDFT</sequence>
<dbReference type="EMBL" id="LRGB01000888">
    <property type="protein sequence ID" value="KZS15332.1"/>
    <property type="molecule type" value="Genomic_DNA"/>
</dbReference>